<feature type="transmembrane region" description="Helical" evidence="1">
    <location>
        <begin position="147"/>
        <end position="167"/>
    </location>
</feature>
<keyword evidence="1" id="KW-1133">Transmembrane helix</keyword>
<accession>U5QDV7</accession>
<proteinExistence type="predicted"/>
<dbReference type="KEGG" id="glj:GKIL_0807"/>
<evidence type="ECO:0000313" key="3">
    <source>
        <dbReference type="Proteomes" id="UP000017396"/>
    </source>
</evidence>
<feature type="transmembrane region" description="Helical" evidence="1">
    <location>
        <begin position="79"/>
        <end position="97"/>
    </location>
</feature>
<feature type="transmembrane region" description="Helical" evidence="1">
    <location>
        <begin position="229"/>
        <end position="246"/>
    </location>
</feature>
<keyword evidence="1" id="KW-0812">Transmembrane</keyword>
<protein>
    <recommendedName>
        <fullName evidence="4">Carotenoid biosynthesis protein</fullName>
    </recommendedName>
</protein>
<feature type="transmembrane region" description="Helical" evidence="1">
    <location>
        <begin position="117"/>
        <end position="140"/>
    </location>
</feature>
<dbReference type="Pfam" id="PF04240">
    <property type="entry name" value="Caroten_synth"/>
    <property type="match status" value="1"/>
</dbReference>
<dbReference type="AlphaFoldDB" id="U5QDV7"/>
<feature type="transmembrane region" description="Helical" evidence="1">
    <location>
        <begin position="12"/>
        <end position="32"/>
    </location>
</feature>
<dbReference type="Proteomes" id="UP000017396">
    <property type="component" value="Chromosome"/>
</dbReference>
<feature type="transmembrane region" description="Helical" evidence="1">
    <location>
        <begin position="44"/>
        <end position="67"/>
    </location>
</feature>
<evidence type="ECO:0000313" key="2">
    <source>
        <dbReference type="EMBL" id="AGY57053.1"/>
    </source>
</evidence>
<dbReference type="STRING" id="1183438.GKIL_0807"/>
<keyword evidence="3" id="KW-1185">Reference proteome</keyword>
<feature type="transmembrane region" description="Helical" evidence="1">
    <location>
        <begin position="252"/>
        <end position="272"/>
    </location>
</feature>
<reference evidence="2 3" key="1">
    <citation type="journal article" date="2013" name="PLoS ONE">
        <title>Cultivation and Complete Genome Sequencing of Gloeobacter kilaueensis sp. nov., from a Lava Cave in Kilauea Caldera, Hawai'i.</title>
        <authorList>
            <person name="Saw J.H."/>
            <person name="Schatz M."/>
            <person name="Brown M.V."/>
            <person name="Kunkel D.D."/>
            <person name="Foster J.S."/>
            <person name="Shick H."/>
            <person name="Christensen S."/>
            <person name="Hou S."/>
            <person name="Wan X."/>
            <person name="Donachie S.P."/>
        </authorList>
    </citation>
    <scope>NUCLEOTIDE SEQUENCE [LARGE SCALE GENOMIC DNA]</scope>
    <source>
        <strain evidence="3">JS</strain>
    </source>
</reference>
<feature type="transmembrane region" description="Helical" evidence="1">
    <location>
        <begin position="199"/>
        <end position="217"/>
    </location>
</feature>
<evidence type="ECO:0008006" key="4">
    <source>
        <dbReference type="Google" id="ProtNLM"/>
    </source>
</evidence>
<organism evidence="2 3">
    <name type="scientific">Gloeobacter kilaueensis (strain ATCC BAA-2537 / CCAP 1431/1 / ULC 316 / JS1)</name>
    <dbReference type="NCBI Taxonomy" id="1183438"/>
    <lineage>
        <taxon>Bacteria</taxon>
        <taxon>Bacillati</taxon>
        <taxon>Cyanobacteriota</taxon>
        <taxon>Cyanophyceae</taxon>
        <taxon>Gloeobacterales</taxon>
        <taxon>Gloeobacteraceae</taxon>
        <taxon>Gloeobacter</taxon>
    </lineage>
</organism>
<evidence type="ECO:0000256" key="1">
    <source>
        <dbReference type="SAM" id="Phobius"/>
    </source>
</evidence>
<keyword evidence="1" id="KW-0472">Membrane</keyword>
<dbReference type="EMBL" id="CP003587">
    <property type="protein sequence ID" value="AGY57053.1"/>
    <property type="molecule type" value="Genomic_DNA"/>
</dbReference>
<dbReference type="PANTHER" id="PTHR39419:SF1">
    <property type="entry name" value="SLL0814 PROTEIN"/>
    <property type="match status" value="1"/>
</dbReference>
<dbReference type="PANTHER" id="PTHR39419">
    <property type="entry name" value="SLL0814 PROTEIN"/>
    <property type="match status" value="1"/>
</dbReference>
<dbReference type="OrthoDB" id="9811293at2"/>
<dbReference type="PATRIC" id="fig|1183438.3.peg.799"/>
<dbReference type="HOGENOM" id="CLU_068465_0_0_3"/>
<dbReference type="InterPro" id="IPR007354">
    <property type="entry name" value="CruF-like"/>
</dbReference>
<dbReference type="eggNOG" id="COG2324">
    <property type="taxonomic scope" value="Bacteria"/>
</dbReference>
<name>U5QDV7_GLOK1</name>
<gene>
    <name evidence="2" type="ORF">GKIL_0807</name>
</gene>
<sequence>MKSLNLARNMLIASHIAAMGFGLYGLVILPRSPEFLATMPPQGVAIMTFGMAHGGALYIVLGALAVAIYGCQLLGLRKLLLFLVPAFCLSLASELLGTSTGFPFGAYAYTELLGPKVMGLVPFVIPLSWFYMGLVCYLLARGVFGEARGVLGTVGPLLLGAWFLTAWDLVLDPAMAVADPKFWIWQQQGPFFGMPLQNFAGWFGTGLLFMSVARWAWRSNPPAPATGRLTVPMVIYVANITFSSVLSIGAGLFIPVLIGLVLGLLPVLWAWWCSAAQTTAPRLSQVAE</sequence>